<sequence>MTGFFTILSFSLAALSVTNAAQILSVPKGAEVVPNGYIVVMKDDTSQQDFSSHRVWISSIHHNMTRRGLDGAGVKQTYDFDHLRGYSGIFDEDTIKDISNDPKVAFVEPDAIISQHVVVQQRKAPWGLSRLSNRRGGRNYVFDSSAGSGVWAYVVDSGVDIRHSEFQGRAVWGSNLVDNKNSDGTGHGTHVAGTIAGKTYGIAKKAKVVAVKVLNSEGKGPTSGIIAGINWSIRHARKHGMLQKSVLNMSLGGTYSAGLNHATAQAIKAGMFVSVSAGNDNINSNGNSPASERSVCTIAASTENDGKASFSNWGPAVDLYAPGHNILSARPGGGSQTMSGTSMAAPHAAGVAAYLIAKEGIPGNRACLRLKQLSQPTIRNPGPDTTSRLLYNGSGR</sequence>
<keyword evidence="9" id="KW-0843">Virulence</keyword>
<name>A0A022WGF7_TRIRU</name>
<dbReference type="InterPro" id="IPR036852">
    <property type="entry name" value="Peptidase_S8/S53_dom_sf"/>
</dbReference>
<evidence type="ECO:0000256" key="4">
    <source>
        <dbReference type="ARBA" id="ARBA00022525"/>
    </source>
</evidence>
<organism evidence="18">
    <name type="scientific">Trichophyton rubrum CBS 288.86</name>
    <dbReference type="NCBI Taxonomy" id="1215330"/>
    <lineage>
        <taxon>Eukaryota</taxon>
        <taxon>Fungi</taxon>
        <taxon>Dikarya</taxon>
        <taxon>Ascomycota</taxon>
        <taxon>Pezizomycotina</taxon>
        <taxon>Eurotiomycetes</taxon>
        <taxon>Eurotiomycetidae</taxon>
        <taxon>Onygenales</taxon>
        <taxon>Arthrodermataceae</taxon>
        <taxon>Trichophyton</taxon>
    </lineage>
</organism>
<evidence type="ECO:0000256" key="5">
    <source>
        <dbReference type="ARBA" id="ARBA00022670"/>
    </source>
</evidence>
<dbReference type="SUPFAM" id="SSF52743">
    <property type="entry name" value="Subtilisin-like"/>
    <property type="match status" value="1"/>
</dbReference>
<feature type="domain" description="Inhibitor I9" evidence="17">
    <location>
        <begin position="37"/>
        <end position="113"/>
    </location>
</feature>
<dbReference type="FunFam" id="3.40.50.200:FF:000014">
    <property type="entry name" value="Proteinase K"/>
    <property type="match status" value="1"/>
</dbReference>
<dbReference type="InterPro" id="IPR000209">
    <property type="entry name" value="Peptidase_S8/S53_dom"/>
</dbReference>
<reference evidence="18" key="1">
    <citation type="submission" date="2014-02" db="EMBL/GenBank/DDBJ databases">
        <title>The Genome Sequence of Trichophyton rubrum (morphotype fischeri) CBS 288.86.</title>
        <authorList>
            <consortium name="The Broad Institute Genomics Platform"/>
            <person name="Cuomo C.A."/>
            <person name="White T.C."/>
            <person name="Graser Y."/>
            <person name="Martinez-Rossi N."/>
            <person name="Heitman J."/>
            <person name="Young S.K."/>
            <person name="Zeng Q."/>
            <person name="Gargeya S."/>
            <person name="Abouelleil A."/>
            <person name="Alvarado L."/>
            <person name="Chapman S.B."/>
            <person name="Gainer-Dewar J."/>
            <person name="Goldberg J."/>
            <person name="Griggs A."/>
            <person name="Gujja S."/>
            <person name="Hansen M."/>
            <person name="Howarth C."/>
            <person name="Imamovic A."/>
            <person name="Larimer J."/>
            <person name="Martinez D."/>
            <person name="Murphy C."/>
            <person name="Pearson M.D."/>
            <person name="Persinoti G."/>
            <person name="Poon T."/>
            <person name="Priest M."/>
            <person name="Roberts A.D."/>
            <person name="Saif S."/>
            <person name="Shea T.D."/>
            <person name="Sykes S.N."/>
            <person name="Wortman J."/>
            <person name="Nusbaum C."/>
            <person name="Birren B."/>
        </authorList>
    </citation>
    <scope>NUCLEOTIDE SEQUENCE [LARGE SCALE GENOMIC DNA]</scope>
    <source>
        <strain evidence="18">CBS 288.86</strain>
    </source>
</reference>
<dbReference type="AlphaFoldDB" id="A0A022WGF7"/>
<evidence type="ECO:0000256" key="3">
    <source>
        <dbReference type="ARBA" id="ARBA00011073"/>
    </source>
</evidence>
<dbReference type="PANTHER" id="PTHR43806:SF58">
    <property type="entry name" value="ALKALINE PROTEASE 1-RELATED"/>
    <property type="match status" value="1"/>
</dbReference>
<dbReference type="Pfam" id="PF00082">
    <property type="entry name" value="Peptidase_S8"/>
    <property type="match status" value="1"/>
</dbReference>
<evidence type="ECO:0000256" key="6">
    <source>
        <dbReference type="ARBA" id="ARBA00022729"/>
    </source>
</evidence>
<feature type="domain" description="Peptidase S8/S53" evidence="16">
    <location>
        <begin position="148"/>
        <end position="360"/>
    </location>
</feature>
<dbReference type="SUPFAM" id="SSF54897">
    <property type="entry name" value="Protease propeptides/inhibitors"/>
    <property type="match status" value="1"/>
</dbReference>
<dbReference type="InterPro" id="IPR015500">
    <property type="entry name" value="Peptidase_S8_subtilisin-rel"/>
</dbReference>
<keyword evidence="4" id="KW-0964">Secreted</keyword>
<keyword evidence="7 12" id="KW-0378">Hydrolase</keyword>
<dbReference type="SMR" id="A0A022WGF7"/>
<dbReference type="HOGENOM" id="CLU_011263_1_3_1"/>
<evidence type="ECO:0000256" key="9">
    <source>
        <dbReference type="ARBA" id="ARBA00023026"/>
    </source>
</evidence>
<dbReference type="PROSITE" id="PS51892">
    <property type="entry name" value="SUBTILASE"/>
    <property type="match status" value="1"/>
</dbReference>
<comment type="function">
    <text evidence="1">Secreted subtilisin-like serine protease with keratinolytic activity that contributes to pathogenicity.</text>
</comment>
<evidence type="ECO:0000256" key="10">
    <source>
        <dbReference type="ARBA" id="ARBA00023145"/>
    </source>
</evidence>
<evidence type="ECO:0000259" key="17">
    <source>
        <dbReference type="Pfam" id="PF05922"/>
    </source>
</evidence>
<dbReference type="PROSITE" id="PS00136">
    <property type="entry name" value="SUBTILASE_ASP"/>
    <property type="match status" value="1"/>
</dbReference>
<keyword evidence="6 15" id="KW-0732">Signal</keyword>
<dbReference type="InterPro" id="IPR010259">
    <property type="entry name" value="S8pro/Inhibitor_I9"/>
</dbReference>
<dbReference type="InterPro" id="IPR037045">
    <property type="entry name" value="S8pro/Inhibitor_I9_sf"/>
</dbReference>
<dbReference type="GO" id="GO:0005576">
    <property type="term" value="C:extracellular region"/>
    <property type="evidence" value="ECO:0007669"/>
    <property type="project" value="UniProtKB-SubCell"/>
</dbReference>
<evidence type="ECO:0000259" key="16">
    <source>
        <dbReference type="Pfam" id="PF00082"/>
    </source>
</evidence>
<dbReference type="PANTHER" id="PTHR43806">
    <property type="entry name" value="PEPTIDASE S8"/>
    <property type="match status" value="1"/>
</dbReference>
<feature type="signal peptide" evidence="15">
    <location>
        <begin position="1"/>
        <end position="20"/>
    </location>
</feature>
<keyword evidence="11" id="KW-0325">Glycoprotein</keyword>
<dbReference type="GO" id="GO:0006508">
    <property type="term" value="P:proteolysis"/>
    <property type="evidence" value="ECO:0007669"/>
    <property type="project" value="UniProtKB-KW"/>
</dbReference>
<feature type="active site" description="Charge relay system" evidence="12">
    <location>
        <position position="156"/>
    </location>
</feature>
<evidence type="ECO:0000256" key="12">
    <source>
        <dbReference type="PROSITE-ProRule" id="PRU01240"/>
    </source>
</evidence>
<dbReference type="PRINTS" id="PR00723">
    <property type="entry name" value="SUBTILISIN"/>
</dbReference>
<keyword evidence="5 12" id="KW-0645">Protease</keyword>
<evidence type="ECO:0000256" key="7">
    <source>
        <dbReference type="ARBA" id="ARBA00022801"/>
    </source>
</evidence>
<feature type="active site" description="Charge relay system" evidence="12">
    <location>
        <position position="342"/>
    </location>
</feature>
<dbReference type="GO" id="GO:0004252">
    <property type="term" value="F:serine-type endopeptidase activity"/>
    <property type="evidence" value="ECO:0007669"/>
    <property type="project" value="UniProtKB-UniRule"/>
</dbReference>
<evidence type="ECO:0000256" key="14">
    <source>
        <dbReference type="SAM" id="MobiDB-lite"/>
    </source>
</evidence>
<evidence type="ECO:0000256" key="2">
    <source>
        <dbReference type="ARBA" id="ARBA00004613"/>
    </source>
</evidence>
<evidence type="ECO:0000313" key="18">
    <source>
        <dbReference type="EMBL" id="EZF57181.1"/>
    </source>
</evidence>
<dbReference type="InterPro" id="IPR022398">
    <property type="entry name" value="Peptidase_S8_His-AS"/>
</dbReference>
<dbReference type="OrthoDB" id="206201at2759"/>
<gene>
    <name evidence="18" type="ORF">H103_00588</name>
</gene>
<keyword evidence="10" id="KW-0865">Zymogen</keyword>
<protein>
    <submittedName>
        <fullName evidence="18">Subtilisin-like protease 5</fullName>
    </submittedName>
</protein>
<evidence type="ECO:0000256" key="11">
    <source>
        <dbReference type="ARBA" id="ARBA00023180"/>
    </source>
</evidence>
<dbReference type="EMBL" id="KK207697">
    <property type="protein sequence ID" value="EZF57181.1"/>
    <property type="molecule type" value="Genomic_DNA"/>
</dbReference>
<dbReference type="InterPro" id="IPR023828">
    <property type="entry name" value="Peptidase_S8_Ser-AS"/>
</dbReference>
<feature type="chain" id="PRO_5001508391" evidence="15">
    <location>
        <begin position="21"/>
        <end position="396"/>
    </location>
</feature>
<evidence type="ECO:0000256" key="1">
    <source>
        <dbReference type="ARBA" id="ARBA00002101"/>
    </source>
</evidence>
<dbReference type="Proteomes" id="UP000023758">
    <property type="component" value="Unassembled WGS sequence"/>
</dbReference>
<feature type="active site" description="Charge relay system" evidence="12">
    <location>
        <position position="187"/>
    </location>
</feature>
<accession>A0A022WGF7</accession>
<comment type="similarity">
    <text evidence="3 12 13">Belongs to the peptidase S8 family.</text>
</comment>
<feature type="region of interest" description="Disordered" evidence="14">
    <location>
        <begin position="376"/>
        <end position="396"/>
    </location>
</feature>
<feature type="compositionally biased region" description="Polar residues" evidence="14">
    <location>
        <begin position="376"/>
        <end position="389"/>
    </location>
</feature>
<dbReference type="PROSITE" id="PS00138">
    <property type="entry name" value="SUBTILASE_SER"/>
    <property type="match status" value="1"/>
</dbReference>
<evidence type="ECO:0000256" key="8">
    <source>
        <dbReference type="ARBA" id="ARBA00022825"/>
    </source>
</evidence>
<dbReference type="InterPro" id="IPR023827">
    <property type="entry name" value="Peptidase_S8_Asp-AS"/>
</dbReference>
<dbReference type="Gene3D" id="3.40.50.200">
    <property type="entry name" value="Peptidase S8/S53 domain"/>
    <property type="match status" value="1"/>
</dbReference>
<dbReference type="InterPro" id="IPR034193">
    <property type="entry name" value="PCSK9_ProteinaseK-like"/>
</dbReference>
<evidence type="ECO:0000256" key="13">
    <source>
        <dbReference type="RuleBase" id="RU003355"/>
    </source>
</evidence>
<dbReference type="CDD" id="cd04077">
    <property type="entry name" value="Peptidases_S8_PCSK9_ProteinaseK_like"/>
    <property type="match status" value="1"/>
</dbReference>
<evidence type="ECO:0000256" key="15">
    <source>
        <dbReference type="SAM" id="SignalP"/>
    </source>
</evidence>
<dbReference type="PROSITE" id="PS00137">
    <property type="entry name" value="SUBTILASE_HIS"/>
    <property type="match status" value="1"/>
</dbReference>
<dbReference type="InterPro" id="IPR050131">
    <property type="entry name" value="Peptidase_S8_subtilisin-like"/>
</dbReference>
<proteinExistence type="inferred from homology"/>
<comment type="subcellular location">
    <subcellularLocation>
        <location evidence="2">Secreted</location>
    </subcellularLocation>
</comment>
<keyword evidence="8 12" id="KW-0720">Serine protease</keyword>
<dbReference type="Gene3D" id="3.30.70.80">
    <property type="entry name" value="Peptidase S8 propeptide/proteinase inhibitor I9"/>
    <property type="match status" value="1"/>
</dbReference>
<dbReference type="Pfam" id="PF05922">
    <property type="entry name" value="Inhibitor_I9"/>
    <property type="match status" value="1"/>
</dbReference>